<dbReference type="InParanoid" id="A0A6J0BIN5"/>
<evidence type="ECO:0000256" key="3">
    <source>
        <dbReference type="ARBA" id="ARBA00022737"/>
    </source>
</evidence>
<feature type="compositionally biased region" description="Low complexity" evidence="7">
    <location>
        <begin position="27"/>
        <end position="39"/>
    </location>
</feature>
<organism evidence="9 10">
    <name type="scientific">Neodiprion lecontei</name>
    <name type="common">Redheaded pine sawfly</name>
    <dbReference type="NCBI Taxonomy" id="441921"/>
    <lineage>
        <taxon>Eukaryota</taxon>
        <taxon>Metazoa</taxon>
        <taxon>Ecdysozoa</taxon>
        <taxon>Arthropoda</taxon>
        <taxon>Hexapoda</taxon>
        <taxon>Insecta</taxon>
        <taxon>Pterygota</taxon>
        <taxon>Neoptera</taxon>
        <taxon>Endopterygota</taxon>
        <taxon>Hymenoptera</taxon>
        <taxon>Tenthredinoidea</taxon>
        <taxon>Diprionidae</taxon>
        <taxon>Diprioninae</taxon>
        <taxon>Neodiprion</taxon>
    </lineage>
</organism>
<keyword evidence="4 6" id="KW-0694">RNA-binding</keyword>
<evidence type="ECO:0000256" key="7">
    <source>
        <dbReference type="SAM" id="MobiDB-lite"/>
    </source>
</evidence>
<dbReference type="RefSeq" id="XP_046585931.1">
    <property type="nucleotide sequence ID" value="XM_046729975.1"/>
</dbReference>
<dbReference type="InterPro" id="IPR034392">
    <property type="entry name" value="TatSF1-like_RRM1"/>
</dbReference>
<keyword evidence="5" id="KW-0508">mRNA splicing</keyword>
<evidence type="ECO:0000256" key="6">
    <source>
        <dbReference type="PROSITE-ProRule" id="PRU00176"/>
    </source>
</evidence>
<gene>
    <name evidence="10 11 12 13" type="primary">LOC107220136</name>
</gene>
<feature type="region of interest" description="Disordered" evidence="7">
    <location>
        <begin position="560"/>
        <end position="582"/>
    </location>
</feature>
<protein>
    <submittedName>
        <fullName evidence="10 11">HIV Tat-specific factor 1 homolog</fullName>
    </submittedName>
</protein>
<comment type="similarity">
    <text evidence="1">Belongs to the HTATSF1 family.</text>
</comment>
<evidence type="ECO:0000313" key="9">
    <source>
        <dbReference type="Proteomes" id="UP000829291"/>
    </source>
</evidence>
<dbReference type="OrthoDB" id="10258585at2759"/>
<feature type="compositionally biased region" description="Basic and acidic residues" evidence="7">
    <location>
        <begin position="562"/>
        <end position="582"/>
    </location>
</feature>
<evidence type="ECO:0000259" key="8">
    <source>
        <dbReference type="PROSITE" id="PS50102"/>
    </source>
</evidence>
<dbReference type="GO" id="GO:0003723">
    <property type="term" value="F:RNA binding"/>
    <property type="evidence" value="ECO:0007669"/>
    <property type="project" value="UniProtKB-UniRule"/>
</dbReference>
<dbReference type="InterPro" id="IPR012677">
    <property type="entry name" value="Nucleotide-bd_a/b_plait_sf"/>
</dbReference>
<accession>A0A6J0BIN5</accession>
<keyword evidence="2" id="KW-0507">mRNA processing</keyword>
<feature type="domain" description="RRM" evidence="8">
    <location>
        <begin position="447"/>
        <end position="532"/>
    </location>
</feature>
<dbReference type="Pfam" id="PF00076">
    <property type="entry name" value="RRM_1"/>
    <property type="match status" value="2"/>
</dbReference>
<keyword evidence="3" id="KW-0677">Repeat</keyword>
<evidence type="ECO:0000313" key="11">
    <source>
        <dbReference type="RefSeq" id="XP_046585929.1"/>
    </source>
</evidence>
<dbReference type="RefSeq" id="XP_046585930.1">
    <property type="nucleotide sequence ID" value="XM_046729974.1"/>
</dbReference>
<feature type="compositionally biased region" description="Acidic residues" evidence="7">
    <location>
        <begin position="10"/>
        <end position="26"/>
    </location>
</feature>
<evidence type="ECO:0000313" key="10">
    <source>
        <dbReference type="RefSeq" id="XP_015514087.2"/>
    </source>
</evidence>
<dbReference type="KEGG" id="nlo:107220136"/>
<feature type="compositionally biased region" description="Basic and acidic residues" evidence="7">
    <location>
        <begin position="203"/>
        <end position="213"/>
    </location>
</feature>
<dbReference type="GeneID" id="107220136"/>
<dbReference type="RefSeq" id="XP_015514087.2">
    <property type="nucleotide sequence ID" value="XM_015658601.2"/>
</dbReference>
<dbReference type="Gene3D" id="3.30.70.330">
    <property type="match status" value="2"/>
</dbReference>
<dbReference type="Proteomes" id="UP000829291">
    <property type="component" value="Chromosome 1"/>
</dbReference>
<feature type="compositionally biased region" description="Basic and acidic residues" evidence="7">
    <location>
        <begin position="179"/>
        <end position="193"/>
    </location>
</feature>
<proteinExistence type="inferred from homology"/>
<dbReference type="PANTHER" id="PTHR15608">
    <property type="entry name" value="SPLICING FACTOR U2AF-ASSOCIATED PROTEIN 2"/>
    <property type="match status" value="1"/>
</dbReference>
<feature type="compositionally biased region" description="Polar residues" evidence="7">
    <location>
        <begin position="164"/>
        <end position="178"/>
    </location>
</feature>
<dbReference type="SUPFAM" id="SSF54928">
    <property type="entry name" value="RNA-binding domain, RBD"/>
    <property type="match status" value="2"/>
</dbReference>
<feature type="compositionally biased region" description="Basic and acidic residues" evidence="7">
    <location>
        <begin position="88"/>
        <end position="109"/>
    </location>
</feature>
<evidence type="ECO:0000256" key="2">
    <source>
        <dbReference type="ARBA" id="ARBA00022664"/>
    </source>
</evidence>
<evidence type="ECO:0000256" key="4">
    <source>
        <dbReference type="ARBA" id="ARBA00022884"/>
    </source>
</evidence>
<name>A0A6J0BIN5_NEOLC</name>
<dbReference type="SMART" id="SM00360">
    <property type="entry name" value="RRM"/>
    <property type="match status" value="2"/>
</dbReference>
<keyword evidence="9" id="KW-1185">Reference proteome</keyword>
<dbReference type="GO" id="GO:0005684">
    <property type="term" value="C:U2-type spliceosomal complex"/>
    <property type="evidence" value="ECO:0007669"/>
    <property type="project" value="TreeGrafter"/>
</dbReference>
<evidence type="ECO:0000256" key="5">
    <source>
        <dbReference type="ARBA" id="ARBA00023187"/>
    </source>
</evidence>
<evidence type="ECO:0000313" key="12">
    <source>
        <dbReference type="RefSeq" id="XP_046585930.1"/>
    </source>
</evidence>
<dbReference type="RefSeq" id="XP_046585929.1">
    <property type="nucleotide sequence ID" value="XM_046729973.1"/>
</dbReference>
<dbReference type="AlphaFoldDB" id="A0A6J0BIN5"/>
<feature type="compositionally biased region" description="Basic and acidic residues" evidence="7">
    <location>
        <begin position="287"/>
        <end position="303"/>
    </location>
</feature>
<reference evidence="10 11" key="1">
    <citation type="submission" date="2025-05" db="UniProtKB">
        <authorList>
            <consortium name="RefSeq"/>
        </authorList>
    </citation>
    <scope>IDENTIFICATION</scope>
    <source>
        <tissue evidence="10 11">Thorax and Abdomen</tissue>
    </source>
</reference>
<dbReference type="PROSITE" id="PS50102">
    <property type="entry name" value="RRM"/>
    <property type="match status" value="2"/>
</dbReference>
<evidence type="ECO:0000313" key="13">
    <source>
        <dbReference type="RefSeq" id="XP_046585931.1"/>
    </source>
</evidence>
<dbReference type="InterPro" id="IPR035979">
    <property type="entry name" value="RBD_domain_sf"/>
</dbReference>
<evidence type="ECO:0000256" key="1">
    <source>
        <dbReference type="ARBA" id="ARBA00007747"/>
    </source>
</evidence>
<sequence length="582" mass="65945">MSDTVRFAAEDEQIEEFDTDDDDSETETAPTKTAAPKSAVIKNIEPRRPLPVRSPLVNQYRPKKAEQKITINIKTPLITEPQKVAPKSPDKEVSDDKGVIEKPEKEPKSNESAVPKQSADTTATDYEKHLSYEGSLCIYTEPGTGRKLIWNTEQNAWVAKPDENNSQNKQMSDNSNEPVKSEGEIYEASRPEDDVNSETVGDEPVKNTTERTGPEAAMPGGIYGFEGDTHTYTDPNDGSVYMWDRDKNAWFPKVDDEFLARYQMSYGFTDSSAAEPNIPVPQVTVDPKTEKENRKAEAKRKAQEPSTWFEVDEAHNTAVYITGLPLDITMEELTGIVTKYGLLARDDKAKDKIKLYKDEDGQPKGDALVTYIKVESVNLALHLLDGSQIRGNTLSVQRAKFQMKGKYDPGLKPKRKKRDKERAKKIHEKLFDWRPEPMRGEPQKCERVVVIKNLFSPADFDQEVTLLLEYQQDLRAECSKCGDVKKVVLYDRHPEGVAQVTFKEPAEAQACIQLLNGRWFAQKKISAEIWDGKTKYKIVETEAEIEERIAKWDKFLDDEDDKKEAAKKKAAEDREAEQKTAV</sequence>
<dbReference type="CDD" id="cd12281">
    <property type="entry name" value="RRM1_TatSF1_like"/>
    <property type="match status" value="1"/>
</dbReference>
<feature type="region of interest" description="Disordered" evidence="7">
    <location>
        <begin position="159"/>
        <end position="220"/>
    </location>
</feature>
<dbReference type="InterPro" id="IPR000504">
    <property type="entry name" value="RRM_dom"/>
</dbReference>
<dbReference type="GO" id="GO:0000398">
    <property type="term" value="P:mRNA splicing, via spliceosome"/>
    <property type="evidence" value="ECO:0007669"/>
    <property type="project" value="InterPro"/>
</dbReference>
<feature type="region of interest" description="Disordered" evidence="7">
    <location>
        <begin position="273"/>
        <end position="304"/>
    </location>
</feature>
<dbReference type="CDD" id="cd12282">
    <property type="entry name" value="RRM2_TatSF1_like"/>
    <property type="match status" value="1"/>
</dbReference>
<dbReference type="PANTHER" id="PTHR15608:SF0">
    <property type="entry name" value="HIV TAT-SPECIFIC FACTOR 1"/>
    <property type="match status" value="1"/>
</dbReference>
<dbReference type="InterPro" id="IPR034393">
    <property type="entry name" value="TatSF1-like"/>
</dbReference>
<feature type="region of interest" description="Disordered" evidence="7">
    <location>
        <begin position="1"/>
        <end position="126"/>
    </location>
</feature>
<dbReference type="FunCoup" id="A0A6J0BIN5">
    <property type="interactions" value="522"/>
</dbReference>
<feature type="domain" description="RRM" evidence="8">
    <location>
        <begin position="317"/>
        <end position="401"/>
    </location>
</feature>
<dbReference type="GO" id="GO:0005686">
    <property type="term" value="C:U2 snRNP"/>
    <property type="evidence" value="ECO:0007669"/>
    <property type="project" value="TreeGrafter"/>
</dbReference>